<dbReference type="Pfam" id="PF20906">
    <property type="entry name" value="S-Me-THD_C"/>
    <property type="match status" value="1"/>
</dbReference>
<gene>
    <name evidence="3" type="ORF">AMD00_04160</name>
</gene>
<organism evidence="3 4">
    <name type="scientific">Viridibacillus arvi</name>
    <dbReference type="NCBI Taxonomy" id="263475"/>
    <lineage>
        <taxon>Bacteria</taxon>
        <taxon>Bacillati</taxon>
        <taxon>Bacillota</taxon>
        <taxon>Bacilli</taxon>
        <taxon>Bacillales</taxon>
        <taxon>Caryophanaceae</taxon>
        <taxon>Viridibacillus</taxon>
    </lineage>
</organism>
<dbReference type="InterPro" id="IPR010318">
    <property type="entry name" value="S-Me-THD_N"/>
</dbReference>
<dbReference type="PATRIC" id="fig|263475.3.peg.1221"/>
<dbReference type="RefSeq" id="WP_053415815.1">
    <property type="nucleotide sequence ID" value="NZ_LILB01000001.1"/>
</dbReference>
<comment type="caution">
    <text evidence="3">The sequence shown here is derived from an EMBL/GenBank/DDBJ whole genome shotgun (WGS) entry which is preliminary data.</text>
</comment>
<dbReference type="OrthoDB" id="7441206at2"/>
<dbReference type="AlphaFoldDB" id="A0A0M0LKY9"/>
<dbReference type="GeneID" id="301135298"/>
<reference evidence="4" key="1">
    <citation type="submission" date="2015-08" db="EMBL/GenBank/DDBJ databases">
        <title>Fjat-10028 dsm 16317.</title>
        <authorList>
            <person name="Liu B."/>
            <person name="Wang J."/>
            <person name="Zhu Y."/>
            <person name="Liu G."/>
            <person name="Chen Q."/>
            <person name="Chen Z."/>
            <person name="Lan J."/>
            <person name="Che J."/>
            <person name="Ge C."/>
            <person name="Shi H."/>
            <person name="Pan Z."/>
            <person name="Liu X."/>
        </authorList>
    </citation>
    <scope>NUCLEOTIDE SEQUENCE [LARGE SCALE GENOMIC DNA]</scope>
    <source>
        <strain evidence="4">DSM 16317</strain>
    </source>
</reference>
<dbReference type="InterPro" id="IPR024071">
    <property type="entry name" value="S-Me-THD_C_sf"/>
</dbReference>
<dbReference type="Pfam" id="PF06032">
    <property type="entry name" value="S-Me-THD_N"/>
    <property type="match status" value="1"/>
</dbReference>
<evidence type="ECO:0000313" key="3">
    <source>
        <dbReference type="EMBL" id="KOO51661.1"/>
    </source>
</evidence>
<dbReference type="Gene3D" id="3.40.1610.10">
    <property type="entry name" value="CV3147-like domain"/>
    <property type="match status" value="1"/>
</dbReference>
<feature type="domain" description="S-Me-THD-like C-terminal" evidence="2">
    <location>
        <begin position="166"/>
        <end position="354"/>
    </location>
</feature>
<dbReference type="STRING" id="263475.AMD00_04160"/>
<keyword evidence="4" id="KW-1185">Reference proteome</keyword>
<proteinExistence type="predicted"/>
<sequence>MRYIDEEAIEKIALGAAVLGTGGGGDPYIGKLIAKEAIRKYGPVALISLDELKDSQIVVPISGMGAPSVTIEKIPSEIEFTAPLDKFEEVIGKKVDVVMPIEIGGINSLFPIIAAAKKGLPLLDADAMGRAFPEAQMVTFHLDGLESSPVTMSDEKGNVVVLYPRDGVWHERLARVITIEMGGSTSICDYGLLGKEVKRSAIPGTLTLAETIGGYLLENKGKERQGINKMLEELKGYQLFEAKVTDIERRLVGGFTRGKAIFEGIRNEQGRSFSIDFQNEHLVAKEGEHLLCSTPDLIAVLDAETGFPITTERMKYGARVVVVAFPCHSKWRTKKGIETVGPYYFGYDFEYRPVEELQKERV</sequence>
<protein>
    <recommendedName>
        <fullName evidence="5">Hydantoinase</fullName>
    </recommendedName>
</protein>
<accession>A0A0M0LKY9</accession>
<dbReference type="EMBL" id="LILB01000001">
    <property type="protein sequence ID" value="KOO51661.1"/>
    <property type="molecule type" value="Genomic_DNA"/>
</dbReference>
<evidence type="ECO:0000259" key="2">
    <source>
        <dbReference type="Pfam" id="PF20906"/>
    </source>
</evidence>
<dbReference type="SUPFAM" id="SSF160991">
    <property type="entry name" value="CV3147-like"/>
    <property type="match status" value="1"/>
</dbReference>
<evidence type="ECO:0000313" key="4">
    <source>
        <dbReference type="Proteomes" id="UP000036867"/>
    </source>
</evidence>
<evidence type="ECO:0008006" key="5">
    <source>
        <dbReference type="Google" id="ProtNLM"/>
    </source>
</evidence>
<name>A0A0M0LKY9_9BACL</name>
<dbReference type="Gene3D" id="2.40.390.10">
    <property type="entry name" value="CV3147-like"/>
    <property type="match status" value="1"/>
</dbReference>
<dbReference type="Proteomes" id="UP000036867">
    <property type="component" value="Unassembled WGS sequence"/>
</dbReference>
<dbReference type="InterPro" id="IPR027479">
    <property type="entry name" value="S-Me-THD_N_sf"/>
</dbReference>
<feature type="domain" description="S-Me-THD N-terminal" evidence="1">
    <location>
        <begin position="8"/>
        <end position="162"/>
    </location>
</feature>
<dbReference type="InterPro" id="IPR048350">
    <property type="entry name" value="S-Me-THD-like_C"/>
</dbReference>
<evidence type="ECO:0000259" key="1">
    <source>
        <dbReference type="Pfam" id="PF06032"/>
    </source>
</evidence>